<accession>A0A4P6F4P6</accession>
<dbReference type="PANTHER" id="PTHR30006">
    <property type="entry name" value="THIAMINE-BINDING PERIPLASMIC PROTEIN-RELATED"/>
    <property type="match status" value="1"/>
</dbReference>
<keyword evidence="4" id="KW-1185">Reference proteome</keyword>
<dbReference type="GO" id="GO:0030976">
    <property type="term" value="F:thiamine pyrophosphate binding"/>
    <property type="evidence" value="ECO:0007669"/>
    <property type="project" value="TreeGrafter"/>
</dbReference>
<dbReference type="InterPro" id="IPR005948">
    <property type="entry name" value="ThiB-like"/>
</dbReference>
<evidence type="ECO:0000313" key="3">
    <source>
        <dbReference type="EMBL" id="QAY69693.1"/>
    </source>
</evidence>
<dbReference type="PANTHER" id="PTHR30006:SF2">
    <property type="entry name" value="ABC TRANSPORTER SUBSTRATE-BINDING PROTEIN"/>
    <property type="match status" value="1"/>
</dbReference>
<evidence type="ECO:0000313" key="4">
    <source>
        <dbReference type="Proteomes" id="UP000292118"/>
    </source>
</evidence>
<dbReference type="Gene3D" id="3.40.190.10">
    <property type="entry name" value="Periplasmic binding protein-like II"/>
    <property type="match status" value="2"/>
</dbReference>
<dbReference type="EMBL" id="CP035493">
    <property type="protein sequence ID" value="QAY69693.1"/>
    <property type="molecule type" value="Genomic_DNA"/>
</dbReference>
<keyword evidence="1 2" id="KW-0732">Signal</keyword>
<sequence>MTAKSLRARAAAVVAVGLLPALAACSSGTPSGGASPSGGDTVTLVTHDSWAVSDDVIAKFEQESGFTVKQVAMGDAGTLANQVVLTQGSPVGDLVFGIDNTFASRVIDAGALEPHVPAGLAESATPLVLGDGALIPIDLGDVCVNTDVAWFQERGLAEPETLEDLAKPEFKDLMVALNPASSSPGMAFMLATIGAFGDDGFGGQGWTGYWEALKANGLKVADSWEDGYYTEFSGAGEGGTRPIVVSYSTSPAFTVTDDGTATTTRALLGTCFRQVEFAGVLAGAQNPEGARALLDFLVSQPFQADIPGQMYMYPADSSVELPAEWTQFAPLSDAPFEVDPADIAANRDAWLDQWTAAVGG</sequence>
<dbReference type="GO" id="GO:0030288">
    <property type="term" value="C:outer membrane-bounded periplasmic space"/>
    <property type="evidence" value="ECO:0007669"/>
    <property type="project" value="TreeGrafter"/>
</dbReference>
<name>A0A4P6F4P6_9MICO</name>
<dbReference type="Proteomes" id="UP000292118">
    <property type="component" value="Chromosome"/>
</dbReference>
<evidence type="ECO:0000256" key="1">
    <source>
        <dbReference type="ARBA" id="ARBA00022729"/>
    </source>
</evidence>
<gene>
    <name evidence="3" type="ORF">ET471_06275</name>
</gene>
<dbReference type="GO" id="GO:0030975">
    <property type="term" value="F:thiamine binding"/>
    <property type="evidence" value="ECO:0007669"/>
    <property type="project" value="InterPro"/>
</dbReference>
<dbReference type="PROSITE" id="PS51257">
    <property type="entry name" value="PROKAR_LIPOPROTEIN"/>
    <property type="match status" value="1"/>
</dbReference>
<organism evidence="3 4">
    <name type="scientific">Xylanimonas protaetiae</name>
    <dbReference type="NCBI Taxonomy" id="2509457"/>
    <lineage>
        <taxon>Bacteria</taxon>
        <taxon>Bacillati</taxon>
        <taxon>Actinomycetota</taxon>
        <taxon>Actinomycetes</taxon>
        <taxon>Micrococcales</taxon>
        <taxon>Promicromonosporaceae</taxon>
        <taxon>Xylanimonas</taxon>
    </lineage>
</organism>
<dbReference type="SUPFAM" id="SSF53850">
    <property type="entry name" value="Periplasmic binding protein-like II"/>
    <property type="match status" value="1"/>
</dbReference>
<dbReference type="OrthoDB" id="5412681at2"/>
<evidence type="ECO:0000256" key="2">
    <source>
        <dbReference type="SAM" id="SignalP"/>
    </source>
</evidence>
<dbReference type="AlphaFoldDB" id="A0A4P6F4P6"/>
<dbReference type="GO" id="GO:0015888">
    <property type="term" value="P:thiamine transport"/>
    <property type="evidence" value="ECO:0007669"/>
    <property type="project" value="InterPro"/>
</dbReference>
<proteinExistence type="predicted"/>
<feature type="chain" id="PRO_5038808501" evidence="2">
    <location>
        <begin position="24"/>
        <end position="360"/>
    </location>
</feature>
<dbReference type="RefSeq" id="WP_129187084.1">
    <property type="nucleotide sequence ID" value="NZ_CP035493.1"/>
</dbReference>
<dbReference type="Pfam" id="PF13343">
    <property type="entry name" value="SBP_bac_6"/>
    <property type="match status" value="1"/>
</dbReference>
<dbReference type="KEGG" id="xya:ET471_06275"/>
<feature type="signal peptide" evidence="2">
    <location>
        <begin position="1"/>
        <end position="23"/>
    </location>
</feature>
<protein>
    <submittedName>
        <fullName evidence="3">Thiamine ABC transporter substrate-binding protein</fullName>
    </submittedName>
</protein>
<dbReference type="NCBIfam" id="TIGR01254">
    <property type="entry name" value="sfuA"/>
    <property type="match status" value="1"/>
</dbReference>
<reference evidence="3 4" key="1">
    <citation type="submission" date="2019-01" db="EMBL/GenBank/DDBJ databases">
        <title>Genome sequencing of strain FW10M-9.</title>
        <authorList>
            <person name="Heo J."/>
            <person name="Kim S.-J."/>
            <person name="Kim J.-S."/>
            <person name="Hong S.-B."/>
            <person name="Kwon S.-W."/>
        </authorList>
    </citation>
    <scope>NUCLEOTIDE SEQUENCE [LARGE SCALE GENOMIC DNA]</scope>
    <source>
        <strain evidence="3 4">FW10M-9</strain>
    </source>
</reference>